<evidence type="ECO:0000259" key="2">
    <source>
        <dbReference type="SMART" id="SM01054"/>
    </source>
</evidence>
<feature type="compositionally biased region" description="Polar residues" evidence="1">
    <location>
        <begin position="495"/>
        <end position="508"/>
    </location>
</feature>
<dbReference type="OrthoDB" id="766386at2759"/>
<protein>
    <recommendedName>
        <fullName evidence="2">Calmodulin-binding domain-containing protein</fullName>
    </recommendedName>
</protein>
<dbReference type="PANTHER" id="PTHR33349">
    <property type="entry name" value="EMB|CAB62594.1"/>
    <property type="match status" value="1"/>
</dbReference>
<gene>
    <name evidence="3" type="ORF">L484_015239</name>
</gene>
<name>W9S2Q3_9ROSA</name>
<sequence length="632" mass="69359">MAEASVEIPIIPENIEPETVGVKRNATEKISPLNGGAKVLSRYLRASPGSCHDYCKYGRKHGFDAKERIPLRKWIKARKVEGQGLEMTVSSADRKMKFVISPKPCQDSETKKHDNLDANKREVSSSLNKETASSVSQEDLSALEGIVDVSREEDPDSSNSKLEQSKPSSLPSAAYVETKKGKESQESSTSRKTSKIRSKETTKLVLGERKVLVPPSIPLSPKRSLRRVSDITTRNSQNLKGESHLKSQNKVKNSIKPEHTSNEDVPEKTLYVIESTIENRTSEPTQEDVNTTQLSQSSTSTTHSPPSSRKNSRSNVSGSHASRSTPFPSLGKKGLRRTKHETRSTEPPLASLQSSSSSISPSECLDGKENGLGGTSLQQTEVIEKKKKMVNSKVDQKMIANVKVERRNCARKVGIVVSDSKSSAAQKLKFRRGTILDLKPADSTPRRLKFRRVKYLGEIQNGKEDIKKASVKSNEAAVAESADFGTKTKPEKVVSRNQNADSSSSTIARRSWRRKGTGEGEAINTITKTSSEKVISRRQNAEVATRRSFRMREVIRGELSGASKTNSEKVVLRHRNVAGKKEVRSLFNNVIEETASKLVVTRKSKVKALVGAFETVISLQDAKPAATAGGAS</sequence>
<dbReference type="InterPro" id="IPR012417">
    <property type="entry name" value="CaM-bd_dom_pln"/>
</dbReference>
<dbReference type="GO" id="GO:0005516">
    <property type="term" value="F:calmodulin binding"/>
    <property type="evidence" value="ECO:0007669"/>
    <property type="project" value="InterPro"/>
</dbReference>
<feature type="compositionally biased region" description="Polar residues" evidence="1">
    <location>
        <begin position="276"/>
        <end position="290"/>
    </location>
</feature>
<organism evidence="3 4">
    <name type="scientific">Morus notabilis</name>
    <dbReference type="NCBI Taxonomy" id="981085"/>
    <lineage>
        <taxon>Eukaryota</taxon>
        <taxon>Viridiplantae</taxon>
        <taxon>Streptophyta</taxon>
        <taxon>Embryophyta</taxon>
        <taxon>Tracheophyta</taxon>
        <taxon>Spermatophyta</taxon>
        <taxon>Magnoliopsida</taxon>
        <taxon>eudicotyledons</taxon>
        <taxon>Gunneridae</taxon>
        <taxon>Pentapetalae</taxon>
        <taxon>rosids</taxon>
        <taxon>fabids</taxon>
        <taxon>Rosales</taxon>
        <taxon>Moraceae</taxon>
        <taxon>Moreae</taxon>
        <taxon>Morus</taxon>
    </lineage>
</organism>
<feature type="compositionally biased region" description="Low complexity" evidence="1">
    <location>
        <begin position="351"/>
        <end position="362"/>
    </location>
</feature>
<proteinExistence type="predicted"/>
<dbReference type="AlphaFoldDB" id="W9S2Q3"/>
<dbReference type="STRING" id="981085.W9S2Q3"/>
<feature type="domain" description="Calmodulin-binding" evidence="2">
    <location>
        <begin position="502"/>
        <end position="618"/>
    </location>
</feature>
<feature type="compositionally biased region" description="Low complexity" evidence="1">
    <location>
        <begin position="291"/>
        <end position="319"/>
    </location>
</feature>
<feature type="compositionally biased region" description="Basic and acidic residues" evidence="1">
    <location>
        <begin position="197"/>
        <end position="211"/>
    </location>
</feature>
<keyword evidence="4" id="KW-1185">Reference proteome</keyword>
<accession>W9S2Q3</accession>
<feature type="region of interest" description="Disordered" evidence="1">
    <location>
        <begin position="482"/>
        <end position="519"/>
    </location>
</feature>
<feature type="compositionally biased region" description="Basic and acidic residues" evidence="1">
    <location>
        <begin position="255"/>
        <end position="267"/>
    </location>
</feature>
<reference evidence="4" key="1">
    <citation type="submission" date="2013-01" db="EMBL/GenBank/DDBJ databases">
        <title>Draft Genome Sequence of a Mulberry Tree, Morus notabilis C.K. Schneid.</title>
        <authorList>
            <person name="He N."/>
            <person name="Zhao S."/>
        </authorList>
    </citation>
    <scope>NUCLEOTIDE SEQUENCE</scope>
</reference>
<dbReference type="Pfam" id="PF07839">
    <property type="entry name" value="CaM_binding"/>
    <property type="match status" value="2"/>
</dbReference>
<feature type="compositionally biased region" description="Polar residues" evidence="1">
    <location>
        <begin position="157"/>
        <end position="171"/>
    </location>
</feature>
<dbReference type="Proteomes" id="UP000030645">
    <property type="component" value="Unassembled WGS sequence"/>
</dbReference>
<feature type="compositionally biased region" description="Polar residues" evidence="1">
    <location>
        <begin position="124"/>
        <end position="139"/>
    </location>
</feature>
<dbReference type="SMART" id="SM01054">
    <property type="entry name" value="CaM_binding"/>
    <property type="match status" value="1"/>
</dbReference>
<feature type="compositionally biased region" description="Basic and acidic residues" evidence="1">
    <location>
        <begin position="106"/>
        <end position="123"/>
    </location>
</feature>
<dbReference type="eggNOG" id="ENOG502S2WP">
    <property type="taxonomic scope" value="Eukaryota"/>
</dbReference>
<dbReference type="KEGG" id="mnt:21398345"/>
<evidence type="ECO:0000256" key="1">
    <source>
        <dbReference type="SAM" id="MobiDB-lite"/>
    </source>
</evidence>
<dbReference type="EMBL" id="KE345665">
    <property type="protein sequence ID" value="EXC11019.1"/>
    <property type="molecule type" value="Genomic_DNA"/>
</dbReference>
<feature type="region of interest" description="Disordered" evidence="1">
    <location>
        <begin position="100"/>
        <end position="373"/>
    </location>
</feature>
<feature type="compositionally biased region" description="Polar residues" evidence="1">
    <location>
        <begin position="230"/>
        <end position="252"/>
    </location>
</feature>
<evidence type="ECO:0000313" key="4">
    <source>
        <dbReference type="Proteomes" id="UP000030645"/>
    </source>
</evidence>
<dbReference type="PANTHER" id="PTHR33349:SF41">
    <property type="entry name" value="EMB|CAB62594.1"/>
    <property type="match status" value="1"/>
</dbReference>
<evidence type="ECO:0000313" key="3">
    <source>
        <dbReference type="EMBL" id="EXC11019.1"/>
    </source>
</evidence>